<accession>A0A3M6Q055</accession>
<name>A0A3M6Q055_9BURK</name>
<dbReference type="InterPro" id="IPR013815">
    <property type="entry name" value="ATP_grasp_subdomain_1"/>
</dbReference>
<sequence length="787" mass="85326">MPFKDIALLRINYLRGPSIWTYREVLEVWLDLGELEDYPSNKIPGFGDRLKAWLPGLIEHHCGVGERGGFLMRLDEGTWPGHILEHIIIELLNLAGMPTAFGQTRSTSQTGVYRMVFRAKDEQVARAALREGHRLIMAAINDQPFEVAAAVAAIRSVIEERYLGPSTAAIVDAAFERRIPAFRLNDGNLVQLGYGCAQKRIWTTETSNTSAIAEGIANDKDMTKTLIQICGVPVPEWQIADTPDEAWQAAQDIGMPVVVKPTDASRNRGVFVNLNTEEDVRMAWQAAQPHGYEVMVERMVPGNEHRLLVVGGQVVAAARSESLRITGDGSSTVAELVQRQINSDPRRQNPSDAKASAQPRATSAAPTGSVEEVAHAGFRLQPLDVQQPDILHELKAQDLSPDSVPASGKLVMVQRSSTVVVDCTDHVHPETAQAAALAAKIVGLDIAGVDVMAQDISRPLAEQGGAVIEVNAGPGLLMHLKPAFGSPQPVGQAIVEHLFPTPSVQEGPDLCGRIPIIGISGRHGTTGIARLTAWMLHLSGKHTGVACRQGIFLDKRWVDRRPSDHWEAGNRLLMNQQIQVAVIENSPRSILVEGLSYDRCHIGVVCDMQGHDELGDYDIQEKAQMTRVLRTQVDVVLPSGQAILNADDPQVAALAPLSDGGVVFYASDEATYNRWKAEQAQLAQQAAQTEHAANAADEGEGADAHTEPMAARWVLPRHDAIELHCDAGCQRIEGWQALRDHAATLGLQPAQLLAAAAIAWTMGIAPELIGAGIRTFDPRLPSAHRPS</sequence>
<keyword evidence="1" id="KW-0547">Nucleotide-binding</keyword>
<dbReference type="PANTHER" id="PTHR21621:SF0">
    <property type="entry name" value="BETA-CITRYLGLUTAMATE SYNTHASE B-RELATED"/>
    <property type="match status" value="1"/>
</dbReference>
<dbReference type="Gene3D" id="3.30.470.20">
    <property type="entry name" value="ATP-grasp fold, B domain"/>
    <property type="match status" value="1"/>
</dbReference>
<dbReference type="RefSeq" id="WP_122238900.1">
    <property type="nucleotide sequence ID" value="NZ_RDQM01000013.1"/>
</dbReference>
<keyword evidence="1" id="KW-0067">ATP-binding</keyword>
<gene>
    <name evidence="4" type="ORF">EBQ26_10105</name>
</gene>
<dbReference type="PANTHER" id="PTHR21621">
    <property type="entry name" value="RIBOSOMAL PROTEIN S6 MODIFICATION PROTEIN"/>
    <property type="match status" value="1"/>
</dbReference>
<dbReference type="GO" id="GO:0046872">
    <property type="term" value="F:metal ion binding"/>
    <property type="evidence" value="ECO:0007669"/>
    <property type="project" value="InterPro"/>
</dbReference>
<protein>
    <submittedName>
        <fullName evidence="4">ATP-grasp domain-containing protein</fullName>
    </submittedName>
</protein>
<organism evidence="4 5">
    <name type="scientific">Allofranklinella schreckenbergeri</name>
    <dbReference type="NCBI Taxonomy" id="1076744"/>
    <lineage>
        <taxon>Bacteria</taxon>
        <taxon>Pseudomonadati</taxon>
        <taxon>Pseudomonadota</taxon>
        <taxon>Betaproteobacteria</taxon>
        <taxon>Burkholderiales</taxon>
        <taxon>Comamonadaceae</taxon>
        <taxon>Allofranklinella</taxon>
    </lineage>
</organism>
<dbReference type="EMBL" id="RDQM01000013">
    <property type="protein sequence ID" value="RMW96104.1"/>
    <property type="molecule type" value="Genomic_DNA"/>
</dbReference>
<evidence type="ECO:0000313" key="4">
    <source>
        <dbReference type="EMBL" id="RMW96104.1"/>
    </source>
</evidence>
<dbReference type="PROSITE" id="PS50975">
    <property type="entry name" value="ATP_GRASP"/>
    <property type="match status" value="1"/>
</dbReference>
<evidence type="ECO:0000256" key="2">
    <source>
        <dbReference type="SAM" id="MobiDB-lite"/>
    </source>
</evidence>
<dbReference type="InterPro" id="IPR036565">
    <property type="entry name" value="Mur-like_cat_sf"/>
</dbReference>
<dbReference type="InterPro" id="IPR044019">
    <property type="entry name" value="Cyanophycin_syn_N"/>
</dbReference>
<dbReference type="InterPro" id="IPR011761">
    <property type="entry name" value="ATP-grasp"/>
</dbReference>
<dbReference type="Pfam" id="PF13549">
    <property type="entry name" value="ATP-grasp_5"/>
    <property type="match status" value="1"/>
</dbReference>
<dbReference type="GO" id="GO:0005737">
    <property type="term" value="C:cytoplasm"/>
    <property type="evidence" value="ECO:0007669"/>
    <property type="project" value="TreeGrafter"/>
</dbReference>
<evidence type="ECO:0000256" key="1">
    <source>
        <dbReference type="PROSITE-ProRule" id="PRU00409"/>
    </source>
</evidence>
<comment type="caution">
    <text evidence="4">The sequence shown here is derived from an EMBL/GenBank/DDBJ whole genome shotgun (WGS) entry which is preliminary data.</text>
</comment>
<dbReference type="GO" id="GO:0005524">
    <property type="term" value="F:ATP binding"/>
    <property type="evidence" value="ECO:0007669"/>
    <property type="project" value="UniProtKB-UniRule"/>
</dbReference>
<evidence type="ECO:0000259" key="3">
    <source>
        <dbReference type="PROSITE" id="PS50975"/>
    </source>
</evidence>
<proteinExistence type="predicted"/>
<feature type="domain" description="ATP-grasp" evidence="3">
    <location>
        <begin position="224"/>
        <end position="499"/>
    </location>
</feature>
<dbReference type="SUPFAM" id="SSF56059">
    <property type="entry name" value="Glutathione synthetase ATP-binding domain-like"/>
    <property type="match status" value="1"/>
</dbReference>
<dbReference type="GO" id="GO:0009432">
    <property type="term" value="P:SOS response"/>
    <property type="evidence" value="ECO:0007669"/>
    <property type="project" value="TreeGrafter"/>
</dbReference>
<dbReference type="Pfam" id="PF18921">
    <property type="entry name" value="Cyanophycin_syn"/>
    <property type="match status" value="1"/>
</dbReference>
<dbReference type="Gene3D" id="3.30.1490.20">
    <property type="entry name" value="ATP-grasp fold, A domain"/>
    <property type="match status" value="1"/>
</dbReference>
<dbReference type="GO" id="GO:0018169">
    <property type="term" value="F:ribosomal S6-glutamic acid ligase activity"/>
    <property type="evidence" value="ECO:0007669"/>
    <property type="project" value="TreeGrafter"/>
</dbReference>
<dbReference type="Gene3D" id="3.40.1190.10">
    <property type="entry name" value="Mur-like, catalytic domain"/>
    <property type="match status" value="1"/>
</dbReference>
<dbReference type="SUPFAM" id="SSF53623">
    <property type="entry name" value="MurD-like peptide ligases, catalytic domain"/>
    <property type="match status" value="1"/>
</dbReference>
<evidence type="ECO:0000313" key="5">
    <source>
        <dbReference type="Proteomes" id="UP000267521"/>
    </source>
</evidence>
<dbReference type="AlphaFoldDB" id="A0A3M6Q055"/>
<feature type="region of interest" description="Disordered" evidence="2">
    <location>
        <begin position="341"/>
        <end position="369"/>
    </location>
</feature>
<reference evidence="4 5" key="1">
    <citation type="submission" date="2018-10" db="EMBL/GenBank/DDBJ databases">
        <title>Comamonadaceae CDC group NO-1 genome sequencing and assembly.</title>
        <authorList>
            <person name="Bernier A.-M."/>
            <person name="Bernard K."/>
        </authorList>
    </citation>
    <scope>NUCLEOTIDE SEQUENCE [LARGE SCALE GENOMIC DNA]</scope>
    <source>
        <strain evidence="4 5">NML970147</strain>
    </source>
</reference>
<dbReference type="Proteomes" id="UP000267521">
    <property type="component" value="Unassembled WGS sequence"/>
</dbReference>